<evidence type="ECO:0000313" key="1">
    <source>
        <dbReference type="EMBL" id="KRT15006.1"/>
    </source>
</evidence>
<gene>
    <name evidence="1" type="ORF">ASU31_16975</name>
</gene>
<dbReference type="EMBL" id="LMZQ01000013">
    <property type="protein sequence ID" value="KRT15006.1"/>
    <property type="molecule type" value="Genomic_DNA"/>
</dbReference>
<organism evidence="1 2">
    <name type="scientific">Pedobacter ginsenosidimutans</name>
    <dbReference type="NCBI Taxonomy" id="687842"/>
    <lineage>
        <taxon>Bacteria</taxon>
        <taxon>Pseudomonadati</taxon>
        <taxon>Bacteroidota</taxon>
        <taxon>Sphingobacteriia</taxon>
        <taxon>Sphingobacteriales</taxon>
        <taxon>Sphingobacteriaceae</taxon>
        <taxon>Pedobacter</taxon>
    </lineage>
</organism>
<accession>A0A0T5VMB9</accession>
<dbReference type="AlphaFoldDB" id="A0A0T5VMB9"/>
<reference evidence="1 2" key="1">
    <citation type="submission" date="2015-11" db="EMBL/GenBank/DDBJ databases">
        <title>Sequence of Pedobacter ginsenosidimutans.</title>
        <authorList>
            <person name="Carson E."/>
            <person name="Keyser V."/>
            <person name="Newman J."/>
            <person name="Miller J."/>
        </authorList>
    </citation>
    <scope>NUCLEOTIDE SEQUENCE [LARGE SCALE GENOMIC DNA]</scope>
    <source>
        <strain evidence="1 2">KACC 14530</strain>
    </source>
</reference>
<comment type="caution">
    <text evidence="1">The sequence shown here is derived from an EMBL/GenBank/DDBJ whole genome shotgun (WGS) entry which is preliminary data.</text>
</comment>
<sequence length="75" mass="8879">MAWIAFILIKYKFYFRVLQEFFYLTKSRNYFKAIFHFGNQVQWHLGKYSPTLHFIPIESGCSFRSGLGGTVCNTI</sequence>
<proteinExistence type="predicted"/>
<keyword evidence="2" id="KW-1185">Reference proteome</keyword>
<protein>
    <submittedName>
        <fullName evidence="1">Uncharacterized protein</fullName>
    </submittedName>
</protein>
<name>A0A0T5VMB9_9SPHI</name>
<evidence type="ECO:0000313" key="2">
    <source>
        <dbReference type="Proteomes" id="UP000051950"/>
    </source>
</evidence>
<dbReference type="Proteomes" id="UP000051950">
    <property type="component" value="Unassembled WGS sequence"/>
</dbReference>